<accession>A0A7T8QV19</accession>
<dbReference type="Pfam" id="PF16457">
    <property type="entry name" value="PH_12"/>
    <property type="match status" value="1"/>
</dbReference>
<proteinExistence type="predicted"/>
<dbReference type="PANTHER" id="PTHR12771:SF56">
    <property type="entry name" value="CED-12"/>
    <property type="match status" value="1"/>
</dbReference>
<dbReference type="Gene3D" id="6.10.10.90">
    <property type="match status" value="1"/>
</dbReference>
<feature type="domain" description="ELMO" evidence="3">
    <location>
        <begin position="1"/>
        <end position="109"/>
    </location>
</feature>
<comment type="function">
    <text evidence="1">Involved in cytoskeletal rearrangements required for phagocytosis of apoptotic cells and cell motility. Acts in association with DOCK1 and CRK. Was initially proposed to be required in complex with DOCK1 to activate Rac Rho small GTPases. May enhance the guanine nucleotide exchange factor (GEF) activity of DOCK1.</text>
</comment>
<evidence type="ECO:0000313" key="5">
    <source>
        <dbReference type="Proteomes" id="UP000595437"/>
    </source>
</evidence>
<evidence type="ECO:0000259" key="3">
    <source>
        <dbReference type="PROSITE" id="PS51335"/>
    </source>
</evidence>
<dbReference type="Gene3D" id="2.30.29.30">
    <property type="entry name" value="Pleckstrin-homology domain (PH domain)/Phosphotyrosine-binding domain (PTB)"/>
    <property type="match status" value="1"/>
</dbReference>
<evidence type="ECO:0000313" key="4">
    <source>
        <dbReference type="EMBL" id="QQP56150.1"/>
    </source>
</evidence>
<dbReference type="AlphaFoldDB" id="A0A7T8QV19"/>
<dbReference type="Proteomes" id="UP000595437">
    <property type="component" value="Chromosome 1"/>
</dbReference>
<dbReference type="PROSITE" id="PS51335">
    <property type="entry name" value="ELMO"/>
    <property type="match status" value="1"/>
</dbReference>
<dbReference type="SUPFAM" id="SSF50729">
    <property type="entry name" value="PH domain-like"/>
    <property type="match status" value="1"/>
</dbReference>
<feature type="region of interest" description="Disordered" evidence="2">
    <location>
        <begin position="285"/>
        <end position="304"/>
    </location>
</feature>
<name>A0A7T8QV19_CALRO</name>
<dbReference type="InterPro" id="IPR011993">
    <property type="entry name" value="PH-like_dom_sf"/>
</dbReference>
<organism evidence="4 5">
    <name type="scientific">Caligus rogercresseyi</name>
    <name type="common">Sea louse</name>
    <dbReference type="NCBI Taxonomy" id="217165"/>
    <lineage>
        <taxon>Eukaryota</taxon>
        <taxon>Metazoa</taxon>
        <taxon>Ecdysozoa</taxon>
        <taxon>Arthropoda</taxon>
        <taxon>Crustacea</taxon>
        <taxon>Multicrustacea</taxon>
        <taxon>Hexanauplia</taxon>
        <taxon>Copepoda</taxon>
        <taxon>Siphonostomatoida</taxon>
        <taxon>Caligidae</taxon>
        <taxon>Caligus</taxon>
    </lineage>
</organism>
<gene>
    <name evidence="4" type="ORF">FKW44_000715</name>
</gene>
<dbReference type="GO" id="GO:0007015">
    <property type="term" value="P:actin filament organization"/>
    <property type="evidence" value="ECO:0007669"/>
    <property type="project" value="TreeGrafter"/>
</dbReference>
<dbReference type="InterPro" id="IPR006816">
    <property type="entry name" value="ELMO_dom"/>
</dbReference>
<dbReference type="EMBL" id="CP045890">
    <property type="protein sequence ID" value="QQP56150.1"/>
    <property type="molecule type" value="Genomic_DNA"/>
</dbReference>
<dbReference type="GO" id="GO:0048870">
    <property type="term" value="P:cell motility"/>
    <property type="evidence" value="ECO:0007669"/>
    <property type="project" value="TreeGrafter"/>
</dbReference>
<sequence>MYSFCNHHADQYRKLILENSVRGDEHDCPFASASIQLVKLIVDIVRIGEEPLLDKDRYYPMFFTHDNPLEEFFSITILHLNKTWQEMRATQEDFSKVMDVTREQINSSLAKMPATLEEFKQQLKSYGEVQKAWAEEAKSRGEIKGKAVDELKRILLPDIEDLVRRQRLHYISEGTRFPKSKDKSGRYVFVKLNPNHKTLFYGDWNEESSLPPIEKLESKYNIYAENGKSLDLVAPSQLSFDYWTDAINALLGRPLSSKEAKEDTEKILSMEIKLRLLDIEGLDIPEEEPEIPSSPPDYDFNFQA</sequence>
<dbReference type="GO" id="GO:0005886">
    <property type="term" value="C:plasma membrane"/>
    <property type="evidence" value="ECO:0007669"/>
    <property type="project" value="TreeGrafter"/>
</dbReference>
<dbReference type="PANTHER" id="PTHR12771">
    <property type="entry name" value="ENGULFMENT AND CELL MOTILITY"/>
    <property type="match status" value="1"/>
</dbReference>
<protein>
    <recommendedName>
        <fullName evidence="3">ELMO domain-containing protein</fullName>
    </recommendedName>
</protein>
<evidence type="ECO:0000256" key="1">
    <source>
        <dbReference type="ARBA" id="ARBA00024863"/>
    </source>
</evidence>
<reference evidence="5" key="1">
    <citation type="submission" date="2021-01" db="EMBL/GenBank/DDBJ databases">
        <title>Caligus Genome Assembly.</title>
        <authorList>
            <person name="Gallardo-Escarate C."/>
        </authorList>
    </citation>
    <scope>NUCLEOTIDE SEQUENCE [LARGE SCALE GENOMIC DNA]</scope>
</reference>
<evidence type="ECO:0000256" key="2">
    <source>
        <dbReference type="SAM" id="MobiDB-lite"/>
    </source>
</evidence>
<keyword evidence="5" id="KW-1185">Reference proteome</keyword>
<dbReference type="Pfam" id="PF04727">
    <property type="entry name" value="ELMO_CED12"/>
    <property type="match status" value="1"/>
</dbReference>
<dbReference type="InterPro" id="IPR001849">
    <property type="entry name" value="PH_domain"/>
</dbReference>
<dbReference type="InterPro" id="IPR050868">
    <property type="entry name" value="ELMO_domain-containing"/>
</dbReference>
<dbReference type="OrthoDB" id="28413at2759"/>